<dbReference type="OrthoDB" id="17098at2759"/>
<evidence type="ECO:0000256" key="6">
    <source>
        <dbReference type="ARBA" id="ARBA00022989"/>
    </source>
</evidence>
<evidence type="ECO:0000256" key="3">
    <source>
        <dbReference type="ARBA" id="ARBA00022449"/>
    </source>
</evidence>
<evidence type="ECO:0000256" key="7">
    <source>
        <dbReference type="ARBA" id="ARBA00023065"/>
    </source>
</evidence>
<keyword evidence="4 11" id="KW-0812">Transmembrane</keyword>
<keyword evidence="6 11" id="KW-1133">Transmembrane helix</keyword>
<keyword evidence="13" id="KW-0808">Transferase</keyword>
<reference evidence="13 14" key="1">
    <citation type="submission" date="2017-12" db="EMBL/GenBank/DDBJ databases">
        <title>Sequencing, de novo assembly and annotation of complete genome of a new Thraustochytrid species, strain FCC1311.</title>
        <authorList>
            <person name="Sedici K."/>
            <person name="Godart F."/>
            <person name="Aiese Cigliano R."/>
            <person name="Sanseverino W."/>
            <person name="Barakat M."/>
            <person name="Ortet P."/>
            <person name="Marechal E."/>
            <person name="Cagnac O."/>
            <person name="Amato A."/>
        </authorList>
    </citation>
    <scope>NUCLEOTIDE SEQUENCE [LARGE SCALE GENOMIC DNA]</scope>
</reference>
<evidence type="ECO:0000256" key="10">
    <source>
        <dbReference type="SAM" id="MobiDB-lite"/>
    </source>
</evidence>
<dbReference type="GO" id="GO:0015386">
    <property type="term" value="F:potassium:proton antiporter activity"/>
    <property type="evidence" value="ECO:0007669"/>
    <property type="project" value="InterPro"/>
</dbReference>
<comment type="subcellular location">
    <subcellularLocation>
        <location evidence="1">Membrane</location>
        <topology evidence="1">Multi-pass membrane protein</topology>
    </subcellularLocation>
</comment>
<feature type="transmembrane region" description="Helical" evidence="11">
    <location>
        <begin position="1196"/>
        <end position="1215"/>
    </location>
</feature>
<evidence type="ECO:0000256" key="9">
    <source>
        <dbReference type="SAM" id="Coils"/>
    </source>
</evidence>
<dbReference type="InterPro" id="IPR038770">
    <property type="entry name" value="Na+/solute_symporter_sf"/>
</dbReference>
<dbReference type="GO" id="GO:0016020">
    <property type="term" value="C:membrane"/>
    <property type="evidence" value="ECO:0007669"/>
    <property type="project" value="UniProtKB-SubCell"/>
</dbReference>
<evidence type="ECO:0000256" key="11">
    <source>
        <dbReference type="SAM" id="Phobius"/>
    </source>
</evidence>
<feature type="coiled-coil region" evidence="9">
    <location>
        <begin position="744"/>
        <end position="778"/>
    </location>
</feature>
<accession>A0A2R5GTN5</accession>
<keyword evidence="14" id="KW-1185">Reference proteome</keyword>
<keyword evidence="2" id="KW-0813">Transport</keyword>
<dbReference type="GO" id="GO:0016740">
    <property type="term" value="F:transferase activity"/>
    <property type="evidence" value="ECO:0007669"/>
    <property type="project" value="UniProtKB-KW"/>
</dbReference>
<evidence type="ECO:0000256" key="8">
    <source>
        <dbReference type="ARBA" id="ARBA00023136"/>
    </source>
</evidence>
<evidence type="ECO:0000313" key="14">
    <source>
        <dbReference type="Proteomes" id="UP000241890"/>
    </source>
</evidence>
<keyword evidence="7" id="KW-0406">Ion transport</keyword>
<dbReference type="InterPro" id="IPR045158">
    <property type="entry name" value="KEA4/5/6-like"/>
</dbReference>
<gene>
    <name evidence="13" type="ORF">FCC1311_104502</name>
</gene>
<evidence type="ECO:0000259" key="12">
    <source>
        <dbReference type="Pfam" id="PF00999"/>
    </source>
</evidence>
<sequence>MAPVHLTPLDVVEDHKDEEELSRRQEGDGVPELQDLVVRWVLDRARKVEDTRFASHGTTHAAKKYEAFAERREKSDKLRPEEKLFNAKFYYDTRSYECRDVPSERPGTLRLIFDYYASLLTPNAVNTGLTDANAPLTLALIEVANNTISLTELVTFASNYGLVPDIISHAGLHFAWQRQRRTCSNEHPTELDYAAFVEVLARCALIAFQGDAKARIDQLIDLLDLRNTRKHAAMLEALEKTRNGKHRPTKNIRHAPVSLDDKARSGNRPSTSPAHGRRESKINPHGFEMVSTKRKRWSRITVDADPSMLSPAAAGTNRRNGASVPPSFENDPQRKNRKSFWRAEELWDPTLLELLAPFEFENHRKRWLPFEGEYLDMGVLVCGSTHNFRIVVQNKCPFTTHTAMHFEGVPGADLLLDPREMAVGLSREAIVHIACRRAGEHHGSLRIRLLDSEDQVVQERKIPVYCNIGNLAEDAMRRGIRPSKCYLLFLSKTVFEGAVRMELETALQEEKPILLVHESDPNRVGFDIFSSYIKSALDAAKHLFRETESMPYQRPRDTTLRIICLPLPPLRKRKSSPPGLAALTAIFDNIRDAMQRNAVEETNSGMRKLEGLMKYCDYHIEELEDDLITDQGTDDVAAQLAAVLGLDPESGDKLADLELVDTAAEDGLGAGGSSGGLGGNAGSFLGASSATSSSAAATSKKRRKSSKSSTSDKQEIARLKRLVKKLKDHQAAEVQKLMMVKQGVEDLVSSLSGTKQNLKDAKKESLDMTKELESIHQQAVAAARLQKEIAEIQEHARINYETGQVELALETGETSQLTLDEVAKKFELAKLEKSKAHQLYNSEDGREKAGPGGKAYDKKDEILSKLADPAVLHADLRLLLDIVLLLGSATIGGMLAAVGYMPPLIGYIAGGVIVGPSGLDLVYTVVEVDTLAQFGSVFFLFAHGLEYSFSEQRQFQTVAVGGCFLSTAICAVCIQLYALGSGIVQSPLEGGLLGLSSSLSSLSLVLDYLHDQQLLHTVHGKVMVGFLTFQGFLMGLLFSLPPAISGGVVSVGGVGLALFRSLSGILFVAAFAYLFSRYALPTLLEFLSKNRSNYDELYLLGVVSLAMVMALLTEFLGLSLDLGAFFAGLMLAGTPYMKRTMAAIQPLASVFAALLFASIGMIINPSFFWTNLGVISIVVIQIVVIKVIVGTTVVRLFSYSWKVSVFTGIGLAHVGEFSLLFSSKLQAHLLLSRRAYLIFLAATVTTIVLAPLVLRMMHFVLPRILRILNVPEDEEEDYLAHQRHRPRLNTWPVGQKSERDDASAVHTSQWKHKAGRKLGDGHYISSRRVASQPMCAPEPSALGGTCSTLMVLGSGGHTTEMLALVQNMSERYAPLNVVLADTDKTSLPKFEASSPLLASRATTHPIRRSREVGQSYISSAWTTAAATIDSIAVVMRTKPRLVLCNGPGTCVPVCIGALLLRFLGLGDPCIIFVESFCRVKTLSLTGKILYGIADRFIVQWPELADQFPRAEYVGTLF</sequence>
<dbReference type="Gene3D" id="3.40.50.2000">
    <property type="entry name" value="Glycogen Phosphorylase B"/>
    <property type="match status" value="1"/>
</dbReference>
<evidence type="ECO:0000256" key="1">
    <source>
        <dbReference type="ARBA" id="ARBA00004141"/>
    </source>
</evidence>
<dbReference type="Gene3D" id="1.20.1530.20">
    <property type="match status" value="1"/>
</dbReference>
<dbReference type="InParanoid" id="A0A2R5GTN5"/>
<dbReference type="Pfam" id="PF00999">
    <property type="entry name" value="Na_H_Exchanger"/>
    <property type="match status" value="1"/>
</dbReference>
<name>A0A2R5GTN5_9STRA</name>
<dbReference type="Proteomes" id="UP000241890">
    <property type="component" value="Unassembled WGS sequence"/>
</dbReference>
<feature type="transmembrane region" description="Helical" evidence="11">
    <location>
        <begin position="931"/>
        <end position="949"/>
    </location>
</feature>
<feature type="transmembrane region" description="Helical" evidence="11">
    <location>
        <begin position="1056"/>
        <end position="1076"/>
    </location>
</feature>
<feature type="transmembrane region" description="Helical" evidence="11">
    <location>
        <begin position="1022"/>
        <end position="1044"/>
    </location>
</feature>
<feature type="transmembrane region" description="Helical" evidence="11">
    <location>
        <begin position="878"/>
        <end position="897"/>
    </location>
</feature>
<feature type="region of interest" description="Disordered" evidence="10">
    <location>
        <begin position="307"/>
        <end position="336"/>
    </location>
</feature>
<feature type="region of interest" description="Disordered" evidence="10">
    <location>
        <begin position="1"/>
        <end position="28"/>
    </location>
</feature>
<dbReference type="Pfam" id="PF08660">
    <property type="entry name" value="Alg14"/>
    <property type="match status" value="1"/>
</dbReference>
<organism evidence="13 14">
    <name type="scientific">Hondaea fermentalgiana</name>
    <dbReference type="NCBI Taxonomy" id="2315210"/>
    <lineage>
        <taxon>Eukaryota</taxon>
        <taxon>Sar</taxon>
        <taxon>Stramenopiles</taxon>
        <taxon>Bigyra</taxon>
        <taxon>Labyrinthulomycetes</taxon>
        <taxon>Thraustochytrida</taxon>
        <taxon>Thraustochytriidae</taxon>
        <taxon>Hondaea</taxon>
    </lineage>
</organism>
<dbReference type="GO" id="GO:0006488">
    <property type="term" value="P:dolichol-linked oligosaccharide biosynthetic process"/>
    <property type="evidence" value="ECO:0007669"/>
    <property type="project" value="InterPro"/>
</dbReference>
<feature type="transmembrane region" description="Helical" evidence="11">
    <location>
        <begin position="958"/>
        <end position="978"/>
    </location>
</feature>
<feature type="region of interest" description="Disordered" evidence="10">
    <location>
        <begin position="238"/>
        <end position="293"/>
    </location>
</feature>
<evidence type="ECO:0000256" key="4">
    <source>
        <dbReference type="ARBA" id="ARBA00022692"/>
    </source>
</evidence>
<protein>
    <submittedName>
        <fullName evidence="13">UDP-N-acetylglucosamine transferase subunit ALG14-like</fullName>
    </submittedName>
</protein>
<feature type="transmembrane region" description="Helical" evidence="11">
    <location>
        <begin position="1235"/>
        <end position="1254"/>
    </location>
</feature>
<feature type="domain" description="Cation/H+ exchanger transmembrane" evidence="12">
    <location>
        <begin position="888"/>
        <end position="1257"/>
    </location>
</feature>
<feature type="compositionally biased region" description="Basic residues" evidence="10">
    <location>
        <begin position="243"/>
        <end position="253"/>
    </location>
</feature>
<evidence type="ECO:0000313" key="13">
    <source>
        <dbReference type="EMBL" id="GBG34226.1"/>
    </source>
</evidence>
<keyword evidence="8 11" id="KW-0472">Membrane</keyword>
<dbReference type="InterPro" id="IPR013969">
    <property type="entry name" value="Oligosacch_biosynth_Alg14"/>
</dbReference>
<comment type="caution">
    <text evidence="13">The sequence shown here is derived from an EMBL/GenBank/DDBJ whole genome shotgun (WGS) entry which is preliminary data.</text>
</comment>
<proteinExistence type="predicted"/>
<feature type="transmembrane region" description="Helical" evidence="11">
    <location>
        <begin position="1169"/>
        <end position="1189"/>
    </location>
</feature>
<feature type="transmembrane region" description="Helical" evidence="11">
    <location>
        <begin position="1144"/>
        <end position="1163"/>
    </location>
</feature>
<dbReference type="PANTHER" id="PTHR16254">
    <property type="entry name" value="POTASSIUM/PROTON ANTIPORTER-RELATED"/>
    <property type="match status" value="1"/>
</dbReference>
<keyword evidence="9" id="KW-0175">Coiled coil</keyword>
<dbReference type="InterPro" id="IPR006153">
    <property type="entry name" value="Cation/H_exchanger_TM"/>
</dbReference>
<keyword evidence="5" id="KW-0732">Signal</keyword>
<dbReference type="SUPFAM" id="SSF53756">
    <property type="entry name" value="UDP-Glycosyltransferase/glycogen phosphorylase"/>
    <property type="match status" value="1"/>
</dbReference>
<evidence type="ECO:0000256" key="5">
    <source>
        <dbReference type="ARBA" id="ARBA00022729"/>
    </source>
</evidence>
<feature type="transmembrane region" description="Helical" evidence="11">
    <location>
        <begin position="904"/>
        <end position="925"/>
    </location>
</feature>
<keyword evidence="3" id="KW-0050">Antiport</keyword>
<feature type="transmembrane region" description="Helical" evidence="11">
    <location>
        <begin position="1097"/>
        <end position="1116"/>
    </location>
</feature>
<dbReference type="EMBL" id="BEYU01000185">
    <property type="protein sequence ID" value="GBG34226.1"/>
    <property type="molecule type" value="Genomic_DNA"/>
</dbReference>
<evidence type="ECO:0000256" key="2">
    <source>
        <dbReference type="ARBA" id="ARBA00022448"/>
    </source>
</evidence>
<feature type="region of interest" description="Disordered" evidence="10">
    <location>
        <begin position="692"/>
        <end position="714"/>
    </location>
</feature>
<dbReference type="PANTHER" id="PTHR16254:SF14">
    <property type="entry name" value="TRANSMEMBRANE AND COILED-COIL DOMAIN-CONTAINING PROTEIN 3"/>
    <property type="match status" value="1"/>
</dbReference>